<evidence type="ECO:0000313" key="1">
    <source>
        <dbReference type="EMBL" id="AJA90224.1"/>
    </source>
</evidence>
<reference evidence="1 2" key="1">
    <citation type="journal article" date="2015" name="Genome Announc.">
        <title>Genome Sequence of Borrelia chilensis VA1, a South American Member of the Lyme Borreliosis Group.</title>
        <authorList>
            <person name="Huang W."/>
            <person name="Ojaimi C."/>
            <person name="Fallon J.T."/>
            <person name="Travisany D."/>
            <person name="Maass A."/>
            <person name="Ivanova L."/>
            <person name="Tomova A."/>
            <person name="Gonzalez-Acuna D."/>
            <person name="Godfrey H.P."/>
            <person name="Cabello F.C."/>
        </authorList>
    </citation>
    <scope>NUCLEOTIDE SEQUENCE [LARGE SCALE GENOMIC DNA]</scope>
    <source>
        <strain evidence="1 2">VA1</strain>
    </source>
</reference>
<dbReference type="AlphaFoldDB" id="A0A0A7UVH2"/>
<sequence length="225" mass="27035">MVKLYIVFFYFFYFLLGFSENVFFKNLGFSNNDQHFMFGEYGFENRCYYSAVYFVDTIKNNFADSGMHSRIFKEYIEYSDSYDKSLYELLKIINFKVKEFKINHLRRGREIYFYVNSGISETDFLNFIDFKTGNEYQIFINKDINSQELSSSFNIFLSVRYCNSTLAKHLTVGRGNYYRKNVIDYKIREIVLFPNEDGIVFVLEKTMLNSSGNKYKRFMVEVKKY</sequence>
<dbReference type="Proteomes" id="UP000030940">
    <property type="component" value="Chromosome"/>
</dbReference>
<dbReference type="EMBL" id="CP009910">
    <property type="protein sequence ID" value="AJA90224.1"/>
    <property type="molecule type" value="Genomic_DNA"/>
</dbReference>
<dbReference type="HOGENOM" id="CLU_1219100_0_0_12"/>
<protein>
    <submittedName>
        <fullName evidence="1">Uncharacterized protein</fullName>
    </submittedName>
</protein>
<gene>
    <name evidence="1" type="ORF">OY14_01985</name>
</gene>
<evidence type="ECO:0000313" key="2">
    <source>
        <dbReference type="Proteomes" id="UP000030940"/>
    </source>
</evidence>
<proteinExistence type="predicted"/>
<accession>A0A0A7UVH2</accession>
<organism evidence="1 2">
    <name type="scientific">Borreliella chilensis</name>
    <dbReference type="NCBI Taxonomy" id="1245910"/>
    <lineage>
        <taxon>Bacteria</taxon>
        <taxon>Pseudomonadati</taxon>
        <taxon>Spirochaetota</taxon>
        <taxon>Spirochaetia</taxon>
        <taxon>Spirochaetales</taxon>
        <taxon>Borreliaceae</taxon>
        <taxon>Borreliella</taxon>
    </lineage>
</organism>
<name>A0A0A7UVH2_9SPIR</name>
<dbReference type="STRING" id="1245910.OY14_01985"/>
<dbReference type="Pfam" id="PF10016">
    <property type="entry name" value="DUF2259"/>
    <property type="match status" value="1"/>
</dbReference>
<dbReference type="KEGG" id="bchi:OY14_01985"/>
<keyword evidence="2" id="KW-1185">Reference proteome</keyword>
<dbReference type="InterPro" id="IPR018725">
    <property type="entry name" value="DUF2259_secreted"/>
</dbReference>